<comment type="caution">
    <text evidence="1">The sequence shown here is derived from an EMBL/GenBank/DDBJ whole genome shotgun (WGS) entry which is preliminary data.</text>
</comment>
<proteinExistence type="predicted"/>
<keyword evidence="2" id="KW-1185">Reference proteome</keyword>
<protein>
    <recommendedName>
        <fullName evidence="3">Peptide chain release factor 1 (ERF1)</fullName>
    </recommendedName>
</protein>
<organism evidence="1 2">
    <name type="scientific">Microlunatus ginsengisoli</name>
    <dbReference type="NCBI Taxonomy" id="363863"/>
    <lineage>
        <taxon>Bacteria</taxon>
        <taxon>Bacillati</taxon>
        <taxon>Actinomycetota</taxon>
        <taxon>Actinomycetes</taxon>
        <taxon>Propionibacteriales</taxon>
        <taxon>Propionibacteriaceae</taxon>
        <taxon>Microlunatus</taxon>
    </lineage>
</organism>
<sequence>MVTRYELPTVEDLNRLGERREQAISIYAQTSPIVSERQGSFLNAKSGFDTAITTLRTAGLSHATESALRDQWSAIADGIEPWNRLSASLAIFISPTDSDVYVLPNRLENQQQAADYFDLGQLVRAVTTPQEAYALTLSANGWNLWVATPTSRASELELVGDHPTDAADATNKATIRGRGHANRLVGDEGRKTLLEAYAKRVADAVRAELARVDPNDERPLFLFATDPLLDLYRSADPRRRIVTVPGAPDELRPDQIDEPIRASLAELNAERVDARLEKIGNDVSAGLVLTELGDIARASASGAIATLVYDFTVDVFGTLDGGTGEISYAGDDARGYDLLSRIAVSTLQAGGEAIAVRSDEVSARIWDGGPALAHLRFPLA</sequence>
<name>A0ABP6ZUA3_9ACTN</name>
<evidence type="ECO:0000313" key="2">
    <source>
        <dbReference type="Proteomes" id="UP001501490"/>
    </source>
</evidence>
<reference evidence="2" key="1">
    <citation type="journal article" date="2019" name="Int. J. Syst. Evol. Microbiol.">
        <title>The Global Catalogue of Microorganisms (GCM) 10K type strain sequencing project: providing services to taxonomists for standard genome sequencing and annotation.</title>
        <authorList>
            <consortium name="The Broad Institute Genomics Platform"/>
            <consortium name="The Broad Institute Genome Sequencing Center for Infectious Disease"/>
            <person name="Wu L."/>
            <person name="Ma J."/>
        </authorList>
    </citation>
    <scope>NUCLEOTIDE SEQUENCE [LARGE SCALE GENOMIC DNA]</scope>
    <source>
        <strain evidence="2">JCM 16929</strain>
    </source>
</reference>
<dbReference type="InterPro" id="IPR041638">
    <property type="entry name" value="BaeRF_family11"/>
</dbReference>
<evidence type="ECO:0008006" key="3">
    <source>
        <dbReference type="Google" id="ProtNLM"/>
    </source>
</evidence>
<dbReference type="RefSeq" id="WP_344804495.1">
    <property type="nucleotide sequence ID" value="NZ_BAABAB010000015.1"/>
</dbReference>
<accession>A0ABP6ZUA3</accession>
<dbReference type="Proteomes" id="UP001501490">
    <property type="component" value="Unassembled WGS sequence"/>
</dbReference>
<gene>
    <name evidence="1" type="ORF">GCM10022236_22740</name>
</gene>
<evidence type="ECO:0000313" key="1">
    <source>
        <dbReference type="EMBL" id="GAA3619938.1"/>
    </source>
</evidence>
<dbReference type="EMBL" id="BAABAB010000015">
    <property type="protein sequence ID" value="GAA3619938.1"/>
    <property type="molecule type" value="Genomic_DNA"/>
</dbReference>
<dbReference type="Pfam" id="PF18855">
    <property type="entry name" value="baeRF_family11"/>
    <property type="match status" value="1"/>
</dbReference>